<dbReference type="Pfam" id="PF03793">
    <property type="entry name" value="PASTA"/>
    <property type="match status" value="3"/>
</dbReference>
<evidence type="ECO:0000256" key="5">
    <source>
        <dbReference type="ARBA" id="ARBA00022777"/>
    </source>
</evidence>
<dbReference type="Gene3D" id="1.10.510.10">
    <property type="entry name" value="Transferase(Phosphotransferase) domain 1"/>
    <property type="match status" value="1"/>
</dbReference>
<evidence type="ECO:0000256" key="3">
    <source>
        <dbReference type="ARBA" id="ARBA00022737"/>
    </source>
</evidence>
<evidence type="ECO:0000256" key="4">
    <source>
        <dbReference type="ARBA" id="ARBA00022741"/>
    </source>
</evidence>
<keyword evidence="7" id="KW-0812">Transmembrane</keyword>
<keyword evidence="1" id="KW-0723">Serine/threonine-protein kinase</keyword>
<dbReference type="InterPro" id="IPR000719">
    <property type="entry name" value="Prot_kinase_dom"/>
</dbReference>
<dbReference type="Gene3D" id="3.30.200.20">
    <property type="entry name" value="Phosphorylase Kinase, domain 1"/>
    <property type="match status" value="1"/>
</dbReference>
<dbReference type="PROSITE" id="PS50011">
    <property type="entry name" value="PROTEIN_KINASE_DOM"/>
    <property type="match status" value="1"/>
</dbReference>
<dbReference type="Gene3D" id="3.30.10.20">
    <property type="match status" value="3"/>
</dbReference>
<dbReference type="PROSITE" id="PS00107">
    <property type="entry name" value="PROTEIN_KINASE_ATP"/>
    <property type="match status" value="1"/>
</dbReference>
<keyword evidence="5" id="KW-0418">Kinase</keyword>
<evidence type="ECO:0000259" key="9">
    <source>
        <dbReference type="PROSITE" id="PS51178"/>
    </source>
</evidence>
<evidence type="ECO:0000256" key="7">
    <source>
        <dbReference type="SAM" id="Phobius"/>
    </source>
</evidence>
<keyword evidence="2" id="KW-0808">Transferase</keyword>
<dbReference type="SUPFAM" id="SSF56112">
    <property type="entry name" value="Protein kinase-like (PK-like)"/>
    <property type="match status" value="1"/>
</dbReference>
<dbReference type="SMART" id="SM00740">
    <property type="entry name" value="PASTA"/>
    <property type="match status" value="3"/>
</dbReference>
<gene>
    <name evidence="10" type="ORF">UFOPK3770_00277</name>
</gene>
<dbReference type="PANTHER" id="PTHR43289">
    <property type="entry name" value="MITOGEN-ACTIVATED PROTEIN KINASE KINASE KINASE 20-RELATED"/>
    <property type="match status" value="1"/>
</dbReference>
<keyword evidence="6" id="KW-0067">ATP-binding</keyword>
<dbReference type="PROSITE" id="PS00108">
    <property type="entry name" value="PROTEIN_KINASE_ST"/>
    <property type="match status" value="1"/>
</dbReference>
<dbReference type="InterPro" id="IPR017441">
    <property type="entry name" value="Protein_kinase_ATP_BS"/>
</dbReference>
<dbReference type="AlphaFoldDB" id="A0A6J5YPS2"/>
<name>A0A6J5YPS2_9ZZZZ</name>
<feature type="transmembrane region" description="Helical" evidence="7">
    <location>
        <begin position="330"/>
        <end position="352"/>
    </location>
</feature>
<feature type="domain" description="Protein kinase" evidence="8">
    <location>
        <begin position="11"/>
        <end position="277"/>
    </location>
</feature>
<protein>
    <submittedName>
        <fullName evidence="10">Unannotated protein</fullName>
    </submittedName>
</protein>
<sequence>MAEFTRLGDRYDIGPVIGRGGMAEVFDAIDSRLNRRVAVKVLRGELARDPVFIERFRREAQSAAGLNHPNIVAVYDSGEDFVNDLHIPYIVMEHVDGVTLRQMLTNGPRILPERGLEVIAGVLAALDYAHRHGIIHRDIKPANVMINNHGDAKVMDFGIARAVSDAQTAYTANSAVMGTAQYLSPEQARGEVVDARSDIYAAGCVLFELLTGQTPFNGETPVSIAYQHVNEPPKAPSTIDSSIPPTLDAIVMHALSKHPSQRYQTASEMRADVERAIAGMPINAPLHVAAEEISISAPTAAIPTIESPLLPSYEEVYTKTRFRSPTDRPWIIPAAAVVVGALVLFTLGWFLLAGKPRIMTVPNLSGKTISEAQKLLTDSNLALGTQTPRADNNAPKGTIIQQDPVAGEGLEENQAVNVVVSNGKEQTTVPDLIDLANKSDADLALKDAQLILGKVTVEDSDKTEGTVLKQSIEPNSSVDVGSRVDIVISSGKIVVPNVTGKTKTQAKNDLINAGFKVDVITEETSKAAVGTVLAQTPSSGELAVKGTTITITVAVAPVVTPSPSASTTPPVP</sequence>
<dbReference type="CDD" id="cd14014">
    <property type="entry name" value="STKc_PknB_like"/>
    <property type="match status" value="1"/>
</dbReference>
<dbReference type="FunFam" id="3.30.200.20:FF:000035">
    <property type="entry name" value="Serine/threonine protein kinase Stk1"/>
    <property type="match status" value="1"/>
</dbReference>
<keyword evidence="3" id="KW-0677">Repeat</keyword>
<dbReference type="EMBL" id="CAESAJ010000016">
    <property type="protein sequence ID" value="CAB4332174.1"/>
    <property type="molecule type" value="Genomic_DNA"/>
</dbReference>
<dbReference type="PROSITE" id="PS51178">
    <property type="entry name" value="PASTA"/>
    <property type="match status" value="3"/>
</dbReference>
<proteinExistence type="predicted"/>
<dbReference type="SMART" id="SM00220">
    <property type="entry name" value="S_TKc"/>
    <property type="match status" value="1"/>
</dbReference>
<feature type="domain" description="PASTA" evidence="9">
    <location>
        <begin position="355"/>
        <end position="422"/>
    </location>
</feature>
<dbReference type="CDD" id="cd06577">
    <property type="entry name" value="PASTA_pknB"/>
    <property type="match status" value="3"/>
</dbReference>
<evidence type="ECO:0000259" key="8">
    <source>
        <dbReference type="PROSITE" id="PS50011"/>
    </source>
</evidence>
<dbReference type="Pfam" id="PF00069">
    <property type="entry name" value="Pkinase"/>
    <property type="match status" value="1"/>
</dbReference>
<evidence type="ECO:0000256" key="2">
    <source>
        <dbReference type="ARBA" id="ARBA00022679"/>
    </source>
</evidence>
<dbReference type="InterPro" id="IPR008271">
    <property type="entry name" value="Ser/Thr_kinase_AS"/>
</dbReference>
<dbReference type="FunFam" id="1.10.510.10:FF:000021">
    <property type="entry name" value="Serine/threonine protein kinase"/>
    <property type="match status" value="1"/>
</dbReference>
<keyword evidence="7" id="KW-0472">Membrane</keyword>
<dbReference type="GO" id="GO:0005524">
    <property type="term" value="F:ATP binding"/>
    <property type="evidence" value="ECO:0007669"/>
    <property type="project" value="UniProtKB-KW"/>
</dbReference>
<accession>A0A6J5YPS2</accession>
<evidence type="ECO:0000256" key="1">
    <source>
        <dbReference type="ARBA" id="ARBA00022527"/>
    </source>
</evidence>
<dbReference type="GO" id="GO:0004674">
    <property type="term" value="F:protein serine/threonine kinase activity"/>
    <property type="evidence" value="ECO:0007669"/>
    <property type="project" value="UniProtKB-KW"/>
</dbReference>
<dbReference type="PANTHER" id="PTHR43289:SF6">
    <property type="entry name" value="SERINE_THREONINE-PROTEIN KINASE NEKL-3"/>
    <property type="match status" value="1"/>
</dbReference>
<dbReference type="InterPro" id="IPR005543">
    <property type="entry name" value="PASTA_dom"/>
</dbReference>
<dbReference type="NCBIfam" id="NF033483">
    <property type="entry name" value="PknB_PASTA_kin"/>
    <property type="match status" value="1"/>
</dbReference>
<dbReference type="InterPro" id="IPR011009">
    <property type="entry name" value="Kinase-like_dom_sf"/>
</dbReference>
<evidence type="ECO:0000256" key="6">
    <source>
        <dbReference type="ARBA" id="ARBA00022840"/>
    </source>
</evidence>
<reference evidence="10" key="1">
    <citation type="submission" date="2020-05" db="EMBL/GenBank/DDBJ databases">
        <authorList>
            <person name="Chiriac C."/>
            <person name="Salcher M."/>
            <person name="Ghai R."/>
            <person name="Kavagutti S V."/>
        </authorList>
    </citation>
    <scope>NUCLEOTIDE SEQUENCE</scope>
</reference>
<feature type="domain" description="PASTA" evidence="9">
    <location>
        <begin position="489"/>
        <end position="555"/>
    </location>
</feature>
<evidence type="ECO:0000313" key="10">
    <source>
        <dbReference type="EMBL" id="CAB4332174.1"/>
    </source>
</evidence>
<keyword evidence="4" id="KW-0547">Nucleotide-binding</keyword>
<keyword evidence="7" id="KW-1133">Transmembrane helix</keyword>
<organism evidence="10">
    <name type="scientific">freshwater metagenome</name>
    <dbReference type="NCBI Taxonomy" id="449393"/>
    <lineage>
        <taxon>unclassified sequences</taxon>
        <taxon>metagenomes</taxon>
        <taxon>ecological metagenomes</taxon>
    </lineage>
</organism>
<feature type="domain" description="PASTA" evidence="9">
    <location>
        <begin position="423"/>
        <end position="488"/>
    </location>
</feature>